<feature type="short sequence motif" description="Gly-cisPro motif, important for rejection of L-amino acids" evidence="2">
    <location>
        <begin position="138"/>
        <end position="139"/>
    </location>
</feature>
<dbReference type="GO" id="GO:0106026">
    <property type="term" value="F:Gly-tRNA(Ala) deacylase activity"/>
    <property type="evidence" value="ECO:0007669"/>
    <property type="project" value="UniProtKB-UniRule"/>
</dbReference>
<keyword evidence="2" id="KW-0963">Cytoplasm</keyword>
<evidence type="ECO:0000256" key="2">
    <source>
        <dbReference type="HAMAP-Rule" id="MF_00518"/>
    </source>
</evidence>
<dbReference type="HAMAP" id="MF_00518">
    <property type="entry name" value="Deacylase_Dtd"/>
    <property type="match status" value="1"/>
</dbReference>
<organism evidence="3 4">
    <name type="scientific">Candidatus Parabacteroides intestinipullorum</name>
    <dbReference type="NCBI Taxonomy" id="2838723"/>
    <lineage>
        <taxon>Bacteria</taxon>
        <taxon>Pseudomonadati</taxon>
        <taxon>Bacteroidota</taxon>
        <taxon>Bacteroidia</taxon>
        <taxon>Bacteroidales</taxon>
        <taxon>Tannerellaceae</taxon>
        <taxon>Parabacteroides</taxon>
    </lineage>
</organism>
<dbReference type="PANTHER" id="PTHR10472:SF5">
    <property type="entry name" value="D-AMINOACYL-TRNA DEACYLASE 1"/>
    <property type="match status" value="1"/>
</dbReference>
<evidence type="ECO:0000313" key="4">
    <source>
        <dbReference type="Proteomes" id="UP000886740"/>
    </source>
</evidence>
<comment type="subunit">
    <text evidence="2">Homodimer.</text>
</comment>
<dbReference type="EC" id="3.1.1.-" evidence="2"/>
<dbReference type="SUPFAM" id="SSF69500">
    <property type="entry name" value="DTD-like"/>
    <property type="match status" value="1"/>
</dbReference>
<evidence type="ECO:0000313" key="3">
    <source>
        <dbReference type="EMBL" id="HIX74910.1"/>
    </source>
</evidence>
<comment type="catalytic activity">
    <reaction evidence="2">
        <text>a D-aminoacyl-tRNA + H2O = a tRNA + a D-alpha-amino acid + H(+)</text>
        <dbReference type="Rhea" id="RHEA:13953"/>
        <dbReference type="Rhea" id="RHEA-COMP:10123"/>
        <dbReference type="Rhea" id="RHEA-COMP:10124"/>
        <dbReference type="ChEBI" id="CHEBI:15377"/>
        <dbReference type="ChEBI" id="CHEBI:15378"/>
        <dbReference type="ChEBI" id="CHEBI:59871"/>
        <dbReference type="ChEBI" id="CHEBI:78442"/>
        <dbReference type="ChEBI" id="CHEBI:79333"/>
        <dbReference type="EC" id="3.1.1.96"/>
    </reaction>
</comment>
<proteinExistence type="inferred from homology"/>
<name>A0A9D1X973_9BACT</name>
<comment type="function">
    <text evidence="2">An aminoacyl-tRNA editing enzyme that deacylates mischarged D-aminoacyl-tRNAs. Also deacylates mischarged glycyl-tRNA(Ala), protecting cells against glycine mischarging by AlaRS. Acts via tRNA-based rather than protein-based catalysis; rejects L-amino acids rather than detecting D-amino acids in the active site. By recycling D-aminoacyl-tRNA to D-amino acids and free tRNA molecules, this enzyme counteracts the toxicity associated with the formation of D-aminoacyl-tRNA entities in vivo and helps enforce protein L-homochirality.</text>
</comment>
<gene>
    <name evidence="2 3" type="primary">dtd</name>
    <name evidence="3" type="ORF">H9977_07765</name>
</gene>
<dbReference type="FunFam" id="3.50.80.10:FF:000001">
    <property type="entry name" value="D-aminoacyl-tRNA deacylase"/>
    <property type="match status" value="1"/>
</dbReference>
<dbReference type="NCBIfam" id="TIGR00256">
    <property type="entry name" value="D-aminoacyl-tRNA deacylase"/>
    <property type="match status" value="1"/>
</dbReference>
<keyword evidence="2" id="KW-0694">RNA-binding</keyword>
<dbReference type="GO" id="GO:0051500">
    <property type="term" value="F:D-tyrosyl-tRNA(Tyr) deacylase activity"/>
    <property type="evidence" value="ECO:0007669"/>
    <property type="project" value="TreeGrafter"/>
</dbReference>
<dbReference type="InterPro" id="IPR003732">
    <property type="entry name" value="Daa-tRNA_deacyls_DTD"/>
</dbReference>
<dbReference type="GO" id="GO:0019478">
    <property type="term" value="P:D-amino acid catabolic process"/>
    <property type="evidence" value="ECO:0007669"/>
    <property type="project" value="UniProtKB-UniRule"/>
</dbReference>
<dbReference type="InterPro" id="IPR023509">
    <property type="entry name" value="DTD-like_sf"/>
</dbReference>
<dbReference type="Pfam" id="PF02580">
    <property type="entry name" value="Tyr_Deacylase"/>
    <property type="match status" value="1"/>
</dbReference>
<comment type="caution">
    <text evidence="3">The sequence shown here is derived from an EMBL/GenBank/DDBJ whole genome shotgun (WGS) entry which is preliminary data.</text>
</comment>
<keyword evidence="2 3" id="KW-0378">Hydrolase</keyword>
<dbReference type="Proteomes" id="UP000886740">
    <property type="component" value="Unassembled WGS sequence"/>
</dbReference>
<dbReference type="GO" id="GO:0000049">
    <property type="term" value="F:tRNA binding"/>
    <property type="evidence" value="ECO:0007669"/>
    <property type="project" value="UniProtKB-UniRule"/>
</dbReference>
<keyword evidence="2" id="KW-0820">tRNA-binding</keyword>
<dbReference type="CDD" id="cd00563">
    <property type="entry name" value="Dtyr_deacylase"/>
    <property type="match status" value="1"/>
</dbReference>
<dbReference type="EC" id="3.1.1.96" evidence="2"/>
<reference evidence="3" key="1">
    <citation type="journal article" date="2021" name="PeerJ">
        <title>Extensive microbial diversity within the chicken gut microbiome revealed by metagenomics and culture.</title>
        <authorList>
            <person name="Gilroy R."/>
            <person name="Ravi A."/>
            <person name="Getino M."/>
            <person name="Pursley I."/>
            <person name="Horton D.L."/>
            <person name="Alikhan N.F."/>
            <person name="Baker D."/>
            <person name="Gharbi K."/>
            <person name="Hall N."/>
            <person name="Watson M."/>
            <person name="Adriaenssens E.M."/>
            <person name="Foster-Nyarko E."/>
            <person name="Jarju S."/>
            <person name="Secka A."/>
            <person name="Antonio M."/>
            <person name="Oren A."/>
            <person name="Chaudhuri R.R."/>
            <person name="La Ragione R."/>
            <person name="Hildebrand F."/>
            <person name="Pallen M.J."/>
        </authorList>
    </citation>
    <scope>NUCLEOTIDE SEQUENCE</scope>
    <source>
        <strain evidence="3">ChiGjej6B6-14162</strain>
    </source>
</reference>
<evidence type="ECO:0000256" key="1">
    <source>
        <dbReference type="ARBA" id="ARBA00009673"/>
    </source>
</evidence>
<dbReference type="GO" id="GO:0005737">
    <property type="term" value="C:cytoplasm"/>
    <property type="evidence" value="ECO:0007669"/>
    <property type="project" value="UniProtKB-SubCell"/>
</dbReference>
<comment type="subcellular location">
    <subcellularLocation>
        <location evidence="2">Cytoplasm</location>
    </subcellularLocation>
</comment>
<comment type="catalytic activity">
    <reaction evidence="2">
        <text>glycyl-tRNA(Ala) + H2O = tRNA(Ala) + glycine + H(+)</text>
        <dbReference type="Rhea" id="RHEA:53744"/>
        <dbReference type="Rhea" id="RHEA-COMP:9657"/>
        <dbReference type="Rhea" id="RHEA-COMP:13640"/>
        <dbReference type="ChEBI" id="CHEBI:15377"/>
        <dbReference type="ChEBI" id="CHEBI:15378"/>
        <dbReference type="ChEBI" id="CHEBI:57305"/>
        <dbReference type="ChEBI" id="CHEBI:78442"/>
        <dbReference type="ChEBI" id="CHEBI:78522"/>
    </reaction>
</comment>
<sequence>MRTLIQRVRHASVTIDGTVKSKIGTGLLVLVGIEDRDTQEDIDWLTKKIVNLRIFDDENGVMNRSVLETGGEILVVSQFTLHASTKKGNRPSYIHASKPDFAIPMYEKFCDEMAIQLGKTIGTGTFGADMKVELLNDGPVTIWIDSQNKE</sequence>
<dbReference type="EMBL" id="DXEL01000054">
    <property type="protein sequence ID" value="HIX74910.1"/>
    <property type="molecule type" value="Genomic_DNA"/>
</dbReference>
<dbReference type="GO" id="GO:0043908">
    <property type="term" value="F:Ser(Gly)-tRNA(Ala) hydrolase activity"/>
    <property type="evidence" value="ECO:0007669"/>
    <property type="project" value="UniProtKB-UniRule"/>
</dbReference>
<dbReference type="AlphaFoldDB" id="A0A9D1X973"/>
<accession>A0A9D1X973</accession>
<dbReference type="PANTHER" id="PTHR10472">
    <property type="entry name" value="D-TYROSYL-TRNA TYR DEACYLASE"/>
    <property type="match status" value="1"/>
</dbReference>
<protein>
    <recommendedName>
        <fullName evidence="2">D-aminoacyl-tRNA deacylase</fullName>
        <shortName evidence="2">DTD</shortName>
        <ecNumber evidence="2">3.1.1.96</ecNumber>
    </recommendedName>
    <alternativeName>
        <fullName evidence="2">Gly-tRNA(Ala) deacylase</fullName>
        <ecNumber evidence="2">3.1.1.-</ecNumber>
    </alternativeName>
</protein>
<comment type="domain">
    <text evidence="2">A Gly-cisPro motif from one monomer fits into the active site of the other monomer to allow specific chiral rejection of L-amino acids.</text>
</comment>
<dbReference type="Gene3D" id="3.50.80.10">
    <property type="entry name" value="D-tyrosyl-tRNA(Tyr) deacylase"/>
    <property type="match status" value="1"/>
</dbReference>
<comment type="similarity">
    <text evidence="1 2">Belongs to the DTD family.</text>
</comment>
<reference evidence="3" key="2">
    <citation type="submission" date="2021-04" db="EMBL/GenBank/DDBJ databases">
        <authorList>
            <person name="Gilroy R."/>
        </authorList>
    </citation>
    <scope>NUCLEOTIDE SEQUENCE</scope>
    <source>
        <strain evidence="3">ChiGjej6B6-14162</strain>
    </source>
</reference>